<dbReference type="EC" id="2.4.1.291" evidence="4"/>
<evidence type="ECO:0000256" key="1">
    <source>
        <dbReference type="SAM" id="MobiDB-lite"/>
    </source>
</evidence>
<dbReference type="InterPro" id="IPR001296">
    <property type="entry name" value="Glyco_trans_1"/>
</dbReference>
<dbReference type="PANTHER" id="PTHR12526">
    <property type="entry name" value="GLYCOSYLTRANSFERASE"/>
    <property type="match status" value="1"/>
</dbReference>
<feature type="domain" description="Glycosyl transferase family 1" evidence="2">
    <location>
        <begin position="225"/>
        <end position="376"/>
    </location>
</feature>
<dbReference type="KEGG" id="ado:A6F68_02750"/>
<dbReference type="PANTHER" id="PTHR12526:SF630">
    <property type="entry name" value="GLYCOSYLTRANSFERASE"/>
    <property type="match status" value="1"/>
</dbReference>
<dbReference type="STRING" id="692370.A6F68_02750"/>
<dbReference type="CDD" id="cd03801">
    <property type="entry name" value="GT4_PimA-like"/>
    <property type="match status" value="1"/>
</dbReference>
<sequence length="406" mass="44139">MCGRASRLANKGPRDFDDHGASGMSATRPAAVRFLHLHSTFAAGGKERRAVRLMNAFGPHVHHAIVSGVPGATSAAAEIDRALTVSWPRDFPSLQGRPTPGRLKRIAEAMRGYDLVLTYNWGAMDAVMAHTLFGEMLSLPPLIHHEDGFNEDERDGLKASRNWYRRIALGRARSLVVPSEKLEEIALTTWAQPIGRVQRIPNGIDVAAFAAEPKPDALPGLIKRPGEFWIGTVAGLRPVKNLGALVRACAPLQDDCHLVIVGEGPERQAILAEAERLGIEHRVHLPGFAPAPETYIGLFDVFSLSSHSEQFPISLVEAMAAGRPVAAFDVGDVAEMVASENRRLIVPAGDELALSDALAALFHDTRARGELRKANRAKARAEFDETRMIDAYRRLYASAMGRASLP</sequence>
<keyword evidence="4" id="KW-0328">Glycosyltransferase</keyword>
<reference evidence="4 5" key="1">
    <citation type="submission" date="2016-07" db="EMBL/GenBank/DDBJ databases">
        <title>Complete genome sequence of Altererythrobacter dongtanensis KCTC 22672, a type strain with esterase isolated from tidal flat.</title>
        <authorList>
            <person name="Cheng H."/>
            <person name="Wu Y.-H."/>
            <person name="Zhou P."/>
            <person name="Huo Y.-Y."/>
            <person name="Wang C.-S."/>
            <person name="Xu X.-W."/>
        </authorList>
    </citation>
    <scope>NUCLEOTIDE SEQUENCE [LARGE SCALE GENOMIC DNA]</scope>
    <source>
        <strain evidence="4 5">KCTC 22672</strain>
    </source>
</reference>
<accession>A0A1B2AGH6</accession>
<protein>
    <submittedName>
        <fullName evidence="4">N-acetylgalactosamine-N, N'-diacetylbacillosaminyl-diphospho-undecaprenol 4-alpha-N-acetylgalactosaminyltransferase</fullName>
        <ecNumber evidence="4">2.4.1.291</ecNumber>
    </submittedName>
</protein>
<feature type="domain" description="Glycosyltransferase subfamily 4-like N-terminal" evidence="3">
    <location>
        <begin position="44"/>
        <end position="207"/>
    </location>
</feature>
<feature type="region of interest" description="Disordered" evidence="1">
    <location>
        <begin position="1"/>
        <end position="23"/>
    </location>
</feature>
<evidence type="ECO:0000313" key="4">
    <source>
        <dbReference type="EMBL" id="ANY21240.1"/>
    </source>
</evidence>
<dbReference type="AlphaFoldDB" id="A0A1B2AGH6"/>
<evidence type="ECO:0000259" key="3">
    <source>
        <dbReference type="Pfam" id="PF13439"/>
    </source>
</evidence>
<keyword evidence="5" id="KW-1185">Reference proteome</keyword>
<gene>
    <name evidence="4" type="primary">pglJ</name>
    <name evidence="4" type="ORF">A6F68_02750</name>
</gene>
<dbReference type="Proteomes" id="UP000092932">
    <property type="component" value="Chromosome"/>
</dbReference>
<dbReference type="GO" id="GO:0016757">
    <property type="term" value="F:glycosyltransferase activity"/>
    <property type="evidence" value="ECO:0007669"/>
    <property type="project" value="UniProtKB-KW"/>
</dbReference>
<dbReference type="PATRIC" id="fig|692370.5.peg.2759"/>
<dbReference type="Gene3D" id="3.40.50.2000">
    <property type="entry name" value="Glycogen Phosphorylase B"/>
    <property type="match status" value="2"/>
</dbReference>
<dbReference type="Pfam" id="PF13439">
    <property type="entry name" value="Glyco_transf_4"/>
    <property type="match status" value="1"/>
</dbReference>
<evidence type="ECO:0000259" key="2">
    <source>
        <dbReference type="Pfam" id="PF00534"/>
    </source>
</evidence>
<dbReference type="InterPro" id="IPR028098">
    <property type="entry name" value="Glyco_trans_4-like_N"/>
</dbReference>
<dbReference type="SUPFAM" id="SSF53756">
    <property type="entry name" value="UDP-Glycosyltransferase/glycogen phosphorylase"/>
    <property type="match status" value="1"/>
</dbReference>
<keyword evidence="4" id="KW-0808">Transferase</keyword>
<dbReference type="EMBL" id="CP016591">
    <property type="protein sequence ID" value="ANY21240.1"/>
    <property type="molecule type" value="Genomic_DNA"/>
</dbReference>
<evidence type="ECO:0000313" key="5">
    <source>
        <dbReference type="Proteomes" id="UP000092932"/>
    </source>
</evidence>
<dbReference type="Pfam" id="PF00534">
    <property type="entry name" value="Glycos_transf_1"/>
    <property type="match status" value="1"/>
</dbReference>
<organism evidence="4 5">
    <name type="scientific">Tsuneonella dongtanensis</name>
    <dbReference type="NCBI Taxonomy" id="692370"/>
    <lineage>
        <taxon>Bacteria</taxon>
        <taxon>Pseudomonadati</taxon>
        <taxon>Pseudomonadota</taxon>
        <taxon>Alphaproteobacteria</taxon>
        <taxon>Sphingomonadales</taxon>
        <taxon>Erythrobacteraceae</taxon>
        <taxon>Tsuneonella</taxon>
    </lineage>
</organism>
<name>A0A1B2AGH6_9SPHN</name>
<proteinExistence type="predicted"/>